<evidence type="ECO:0000313" key="3">
    <source>
        <dbReference type="Proteomes" id="UP000182466"/>
    </source>
</evidence>
<proteinExistence type="predicted"/>
<keyword evidence="3" id="KW-1185">Reference proteome</keyword>
<dbReference type="Proteomes" id="UP000182466">
    <property type="component" value="Unassembled WGS sequence"/>
</dbReference>
<sequence>MKTLKALTMVAVLVLSTGAAQAQALIDKGFVAGWNVMVDPAMGNGCLIQTVYQDLSVVRIGYDATNNRGYFVAFNKAWGKIEEGKTYDIRFELDGENFDAVATGFELDRVPGVGVFFKDREFIHAIAQKKSMTIFSQKGAQVMAIDLAGSAKALDYARKCQDQQG</sequence>
<name>A0A1I7CUM7_9RHOB</name>
<dbReference type="eggNOG" id="ENOG5032GYH">
    <property type="taxonomic scope" value="Bacteria"/>
</dbReference>
<accession>A0A1I7CUM7</accession>
<dbReference type="EMBL" id="FPAW01000020">
    <property type="protein sequence ID" value="SFU03145.1"/>
    <property type="molecule type" value="Genomic_DNA"/>
</dbReference>
<feature type="chain" id="PRO_5010162527" evidence="1">
    <location>
        <begin position="23"/>
        <end position="165"/>
    </location>
</feature>
<dbReference type="STRING" id="999627.SAMN05216236_1208"/>
<feature type="signal peptide" evidence="1">
    <location>
        <begin position="1"/>
        <end position="22"/>
    </location>
</feature>
<gene>
    <name evidence="2" type="ORF">SAMN05216236_1208</name>
</gene>
<dbReference type="AlphaFoldDB" id="A0A1I7CUM7"/>
<dbReference type="RefSeq" id="WP_027262117.1">
    <property type="nucleotide sequence ID" value="NZ_FPAW01000020.1"/>
</dbReference>
<protein>
    <submittedName>
        <fullName evidence="2">Uncharacterized protein</fullName>
    </submittedName>
</protein>
<evidence type="ECO:0000313" key="2">
    <source>
        <dbReference type="EMBL" id="SFU03145.1"/>
    </source>
</evidence>
<evidence type="ECO:0000256" key="1">
    <source>
        <dbReference type="SAM" id="SignalP"/>
    </source>
</evidence>
<dbReference type="OrthoDB" id="7705693at2"/>
<reference evidence="2 3" key="1">
    <citation type="submission" date="2016-10" db="EMBL/GenBank/DDBJ databases">
        <authorList>
            <person name="de Groot N.N."/>
        </authorList>
    </citation>
    <scope>NUCLEOTIDE SEQUENCE [LARGE SCALE GENOMIC DNA]</scope>
    <source>
        <strain evidence="2 3">CGMCC 1.10959</strain>
    </source>
</reference>
<organism evidence="2 3">
    <name type="scientific">Sedimentitalea nanhaiensis</name>
    <dbReference type="NCBI Taxonomy" id="999627"/>
    <lineage>
        <taxon>Bacteria</taxon>
        <taxon>Pseudomonadati</taxon>
        <taxon>Pseudomonadota</taxon>
        <taxon>Alphaproteobacteria</taxon>
        <taxon>Rhodobacterales</taxon>
        <taxon>Paracoccaceae</taxon>
        <taxon>Sedimentitalea</taxon>
    </lineage>
</organism>
<keyword evidence="1" id="KW-0732">Signal</keyword>